<proteinExistence type="predicted"/>
<sequence>MSDEEPNHLVKAVDPRTLTTCMEQLQIAYVEGVASTAGCVVQNITRDVYGVDLEIVRSFALPREEVQIKVQLKSTTSIAPESTPTTFAYQFHKREYFERLAMVRRWDKYILIVMSVNPKQELWTDCSHDFMKLHHCCYWISVEGREVPKAAKPTLRIPRANVFNAKSLIEILEKVERGEKL</sequence>
<gene>
    <name evidence="2" type="ORF">Vau01_101840</name>
</gene>
<dbReference type="Proteomes" id="UP000612585">
    <property type="component" value="Unassembled WGS sequence"/>
</dbReference>
<evidence type="ECO:0000259" key="1">
    <source>
        <dbReference type="Pfam" id="PF14280"/>
    </source>
</evidence>
<comment type="caution">
    <text evidence="2">The sequence shown here is derived from an EMBL/GenBank/DDBJ whole genome shotgun (WGS) entry which is preliminary data.</text>
</comment>
<dbReference type="RefSeq" id="WP_204008463.1">
    <property type="nucleotide sequence ID" value="NZ_BOPG01000081.1"/>
</dbReference>
<dbReference type="EMBL" id="BOPG01000081">
    <property type="protein sequence ID" value="GIJ62668.1"/>
    <property type="molecule type" value="Genomic_DNA"/>
</dbReference>
<protein>
    <recommendedName>
        <fullName evidence="1">DUF4365 domain-containing protein</fullName>
    </recommendedName>
</protein>
<reference evidence="2" key="1">
    <citation type="submission" date="2021-01" db="EMBL/GenBank/DDBJ databases">
        <title>Whole genome shotgun sequence of Virgisporangium aurantiacum NBRC 16421.</title>
        <authorList>
            <person name="Komaki H."/>
            <person name="Tamura T."/>
        </authorList>
    </citation>
    <scope>NUCLEOTIDE SEQUENCE</scope>
    <source>
        <strain evidence="2">NBRC 16421</strain>
    </source>
</reference>
<evidence type="ECO:0000313" key="3">
    <source>
        <dbReference type="Proteomes" id="UP000612585"/>
    </source>
</evidence>
<evidence type="ECO:0000313" key="2">
    <source>
        <dbReference type="EMBL" id="GIJ62668.1"/>
    </source>
</evidence>
<name>A0A8J4E609_9ACTN</name>
<feature type="domain" description="DUF4365" evidence="1">
    <location>
        <begin position="23"/>
        <end position="174"/>
    </location>
</feature>
<organism evidence="2 3">
    <name type="scientific">Virgisporangium aurantiacum</name>
    <dbReference type="NCBI Taxonomy" id="175570"/>
    <lineage>
        <taxon>Bacteria</taxon>
        <taxon>Bacillati</taxon>
        <taxon>Actinomycetota</taxon>
        <taxon>Actinomycetes</taxon>
        <taxon>Micromonosporales</taxon>
        <taxon>Micromonosporaceae</taxon>
        <taxon>Virgisporangium</taxon>
    </lineage>
</organism>
<dbReference type="InterPro" id="IPR025375">
    <property type="entry name" value="DUF4365"/>
</dbReference>
<accession>A0A8J4E609</accession>
<dbReference type="Pfam" id="PF14280">
    <property type="entry name" value="DUF4365"/>
    <property type="match status" value="1"/>
</dbReference>
<dbReference type="AlphaFoldDB" id="A0A8J4E609"/>
<keyword evidence="3" id="KW-1185">Reference proteome</keyword>